<dbReference type="EMBL" id="JAMDKF010000009">
    <property type="protein sequence ID" value="MEE6041362.1"/>
    <property type="molecule type" value="Genomic_DNA"/>
</dbReference>
<dbReference type="InterPro" id="IPR014015">
    <property type="entry name" value="Helicase_SF3_DNA-vir"/>
</dbReference>
<keyword evidence="7" id="KW-1185">Reference proteome</keyword>
<reference evidence="6 7" key="1">
    <citation type="journal article" date="2022" name="Front. Microbiol.">
        <title>Commensal bacteria contribute to the growth of multidrug-resistant Avibacterium paragallinarum in chickens.</title>
        <authorList>
            <person name="Zhu J."/>
            <person name="Chen Y."/>
            <person name="Wu Y."/>
            <person name="Wang Y."/>
            <person name="Zhu K."/>
        </authorList>
    </citation>
    <scope>NUCLEOTIDE SEQUENCE [LARGE SCALE GENOMIC DNA]</scope>
    <source>
        <strain evidence="6 7">AV25</strain>
    </source>
</reference>
<dbReference type="PANTHER" id="PTHR35372:SF2">
    <property type="entry name" value="SF3 HELICASE DOMAIN-CONTAINING PROTEIN"/>
    <property type="match status" value="1"/>
</dbReference>
<dbReference type="SUPFAM" id="SSF52540">
    <property type="entry name" value="P-loop containing nucleoside triphosphate hydrolases"/>
    <property type="match status" value="1"/>
</dbReference>
<accession>A0ABU7QHG0</accession>
<dbReference type="Proteomes" id="UP001347884">
    <property type="component" value="Unassembled WGS sequence"/>
</dbReference>
<evidence type="ECO:0000313" key="6">
    <source>
        <dbReference type="EMBL" id="MEE6041362.1"/>
    </source>
</evidence>
<dbReference type="NCBIfam" id="TIGR01613">
    <property type="entry name" value="primase_Cterm"/>
    <property type="match status" value="1"/>
</dbReference>
<gene>
    <name evidence="6" type="ORF">M5S13_05605</name>
</gene>
<dbReference type="InterPro" id="IPR014818">
    <property type="entry name" value="Phage/plasmid_primase_P4_C"/>
</dbReference>
<dbReference type="SMART" id="SM00885">
    <property type="entry name" value="D5_N"/>
    <property type="match status" value="1"/>
</dbReference>
<dbReference type="SUPFAM" id="SSF46785">
    <property type="entry name" value="Winged helix' DNA-binding domain"/>
    <property type="match status" value="1"/>
</dbReference>
<dbReference type="InterPro" id="IPR004968">
    <property type="entry name" value="DNA_primase/NTPase_C"/>
</dbReference>
<dbReference type="Gene3D" id="3.40.50.300">
    <property type="entry name" value="P-loop containing nucleotide triphosphate hydrolases"/>
    <property type="match status" value="1"/>
</dbReference>
<dbReference type="Pfam" id="PF08706">
    <property type="entry name" value="D5_N"/>
    <property type="match status" value="1"/>
</dbReference>
<dbReference type="Pfam" id="PF03288">
    <property type="entry name" value="Pox_D5"/>
    <property type="match status" value="1"/>
</dbReference>
<dbReference type="Pfam" id="PF19263">
    <property type="entry name" value="DUF5906"/>
    <property type="match status" value="1"/>
</dbReference>
<evidence type="ECO:0000256" key="2">
    <source>
        <dbReference type="ARBA" id="ARBA00022801"/>
    </source>
</evidence>
<comment type="caution">
    <text evidence="6">The sequence shown here is derived from an EMBL/GenBank/DDBJ whole genome shotgun (WGS) entry which is preliminary data.</text>
</comment>
<evidence type="ECO:0000256" key="3">
    <source>
        <dbReference type="ARBA" id="ARBA00022806"/>
    </source>
</evidence>
<dbReference type="RefSeq" id="WP_330935091.1">
    <property type="nucleotide sequence ID" value="NZ_JAMDKE010000007.1"/>
</dbReference>
<dbReference type="InterPro" id="IPR051620">
    <property type="entry name" value="ORF904-like_C"/>
</dbReference>
<keyword evidence="4" id="KW-0067">ATP-binding</keyword>
<dbReference type="InterPro" id="IPR036390">
    <property type="entry name" value="WH_DNA-bd_sf"/>
</dbReference>
<proteinExistence type="predicted"/>
<feature type="domain" description="SF3 helicase" evidence="5">
    <location>
        <begin position="309"/>
        <end position="459"/>
    </location>
</feature>
<keyword evidence="2" id="KW-0378">Hydrolase</keyword>
<evidence type="ECO:0000313" key="7">
    <source>
        <dbReference type="Proteomes" id="UP001347884"/>
    </source>
</evidence>
<dbReference type="InterPro" id="IPR036388">
    <property type="entry name" value="WH-like_DNA-bd_sf"/>
</dbReference>
<sequence>MKKYTKNAPHLKEAWNKNAFELLILAGSRAWEAWNKGKGIEWQNIADALQIEPFNTQGGAIPRYEQTPVILGNNQLAEIDQLRIAQPEQRHIKIIQCGELSQQEITALCLNLATTTKAETVELLDSATLTRNEDLSGYIQRLREQGTETAELIAQTGESEEPTIKDRSPTNEKARAFKQWLGLDLALQRGSGEIYAYGGATWQRLDNDTLEDKAVLFFEENHLAYSDIGVLRLINTLKMQLPKMPEPSSALIYFKNGTLNRNDLTFTPIKREDFIISHLDCDYTGKDEPTPHFDSWLNFVANGNEQKKTNILAGLYAVLTNRYDWQLFLEITGDGGSGKSVFAKIATMLVGNNSTTQARLEDMDTPRGRANLANKNLIICAEQSRYGGDGAGLKSITGGDTVNIDPKYRDEFTAVIQAIVMIVNNEATRFTERCGGIDRRRVIYHFDRVVPDEKRDPRLLAKIEQEISGIVFQLMQRFKDPIDAKRALYNQQTSEEAVAVKAQSDHITEFCGHFFTSEHCDGLFIGNARMYGKERTHLYPAYLGFVSALDINSLNLNNFAISLKQGLKQHGNKFDYFKRKTKTGYQTNVHHKDIEEFIKTYFK</sequence>
<protein>
    <submittedName>
        <fullName evidence="6">Phage/plasmid primase, P4 family</fullName>
    </submittedName>
</protein>
<dbReference type="InterPro" id="IPR027417">
    <property type="entry name" value="P-loop_NTPase"/>
</dbReference>
<dbReference type="Gene3D" id="1.10.10.10">
    <property type="entry name" value="Winged helix-like DNA-binding domain superfamily/Winged helix DNA-binding domain"/>
    <property type="match status" value="1"/>
</dbReference>
<dbReference type="PROSITE" id="PS51206">
    <property type="entry name" value="SF3_HELICASE_1"/>
    <property type="match status" value="1"/>
</dbReference>
<evidence type="ECO:0000256" key="1">
    <source>
        <dbReference type="ARBA" id="ARBA00022741"/>
    </source>
</evidence>
<name>A0ABU7QHG0_AVIPA</name>
<keyword evidence="3" id="KW-0347">Helicase</keyword>
<dbReference type="InterPro" id="IPR006500">
    <property type="entry name" value="Helicase_put_C_phage/plasmid"/>
</dbReference>
<dbReference type="InterPro" id="IPR045455">
    <property type="entry name" value="NrS-1_pol-like_helicase"/>
</dbReference>
<keyword evidence="1" id="KW-0547">Nucleotide-binding</keyword>
<dbReference type="PANTHER" id="PTHR35372">
    <property type="entry name" value="ATP BINDING PROTEIN-RELATED"/>
    <property type="match status" value="1"/>
</dbReference>
<evidence type="ECO:0000256" key="4">
    <source>
        <dbReference type="ARBA" id="ARBA00022840"/>
    </source>
</evidence>
<organism evidence="6 7">
    <name type="scientific">Avibacterium paragallinarum</name>
    <name type="common">Haemophilus gallinarum</name>
    <dbReference type="NCBI Taxonomy" id="728"/>
    <lineage>
        <taxon>Bacteria</taxon>
        <taxon>Pseudomonadati</taxon>
        <taxon>Pseudomonadota</taxon>
        <taxon>Gammaproteobacteria</taxon>
        <taxon>Pasteurellales</taxon>
        <taxon>Pasteurellaceae</taxon>
        <taxon>Avibacterium</taxon>
    </lineage>
</organism>
<evidence type="ECO:0000259" key="5">
    <source>
        <dbReference type="PROSITE" id="PS51206"/>
    </source>
</evidence>